<comment type="caution">
    <text evidence="1">The sequence shown here is derived from an EMBL/GenBank/DDBJ whole genome shotgun (WGS) entry which is preliminary data.</text>
</comment>
<dbReference type="Proteomes" id="UP001218188">
    <property type="component" value="Unassembled WGS sequence"/>
</dbReference>
<feature type="non-terminal residue" evidence="1">
    <location>
        <position position="1"/>
    </location>
</feature>
<dbReference type="AlphaFoldDB" id="A0AAD6SDM1"/>
<evidence type="ECO:0000313" key="2">
    <source>
        <dbReference type="Proteomes" id="UP001218188"/>
    </source>
</evidence>
<sequence length="52" mass="5664">FVVVNLLLGCMVGPFSRSDIEIICRGPFYASPLIVVAQDNGPGLEVKKRICK</sequence>
<protein>
    <submittedName>
        <fullName evidence="1">Uncharacterized protein</fullName>
    </submittedName>
</protein>
<evidence type="ECO:0000313" key="1">
    <source>
        <dbReference type="EMBL" id="KAJ7025694.1"/>
    </source>
</evidence>
<keyword evidence="2" id="KW-1185">Reference proteome</keyword>
<name>A0AAD6SDM1_9AGAR</name>
<accession>A0AAD6SDM1</accession>
<organism evidence="1 2">
    <name type="scientific">Mycena alexandri</name>
    <dbReference type="NCBI Taxonomy" id="1745969"/>
    <lineage>
        <taxon>Eukaryota</taxon>
        <taxon>Fungi</taxon>
        <taxon>Dikarya</taxon>
        <taxon>Basidiomycota</taxon>
        <taxon>Agaricomycotina</taxon>
        <taxon>Agaricomycetes</taxon>
        <taxon>Agaricomycetidae</taxon>
        <taxon>Agaricales</taxon>
        <taxon>Marasmiineae</taxon>
        <taxon>Mycenaceae</taxon>
        <taxon>Mycena</taxon>
    </lineage>
</organism>
<gene>
    <name evidence="1" type="ORF">C8F04DRAFT_909996</name>
</gene>
<proteinExistence type="predicted"/>
<dbReference type="EMBL" id="JARJCM010000150">
    <property type="protein sequence ID" value="KAJ7025694.1"/>
    <property type="molecule type" value="Genomic_DNA"/>
</dbReference>
<feature type="non-terminal residue" evidence="1">
    <location>
        <position position="52"/>
    </location>
</feature>
<reference evidence="1" key="1">
    <citation type="submission" date="2023-03" db="EMBL/GenBank/DDBJ databases">
        <title>Massive genome expansion in bonnet fungi (Mycena s.s.) driven by repeated elements and novel gene families across ecological guilds.</title>
        <authorList>
            <consortium name="Lawrence Berkeley National Laboratory"/>
            <person name="Harder C.B."/>
            <person name="Miyauchi S."/>
            <person name="Viragh M."/>
            <person name="Kuo A."/>
            <person name="Thoen E."/>
            <person name="Andreopoulos B."/>
            <person name="Lu D."/>
            <person name="Skrede I."/>
            <person name="Drula E."/>
            <person name="Henrissat B."/>
            <person name="Morin E."/>
            <person name="Kohler A."/>
            <person name="Barry K."/>
            <person name="LaButti K."/>
            <person name="Morin E."/>
            <person name="Salamov A."/>
            <person name="Lipzen A."/>
            <person name="Mereny Z."/>
            <person name="Hegedus B."/>
            <person name="Baldrian P."/>
            <person name="Stursova M."/>
            <person name="Weitz H."/>
            <person name="Taylor A."/>
            <person name="Grigoriev I.V."/>
            <person name="Nagy L.G."/>
            <person name="Martin F."/>
            <person name="Kauserud H."/>
        </authorList>
    </citation>
    <scope>NUCLEOTIDE SEQUENCE</scope>
    <source>
        <strain evidence="1">CBHHK200</strain>
    </source>
</reference>